<protein>
    <submittedName>
        <fullName evidence="2">Flp family type IVb pilin</fullName>
    </submittedName>
</protein>
<name>A0A263BY99_9BACI</name>
<reference evidence="3" key="1">
    <citation type="submission" date="2017-08" db="EMBL/GenBank/DDBJ databases">
        <authorList>
            <person name="Huang Z."/>
        </authorList>
    </citation>
    <scope>NUCLEOTIDE SEQUENCE [LARGE SCALE GENOMIC DNA]</scope>
    <source>
        <strain evidence="3">SA5d-4</strain>
    </source>
</reference>
<evidence type="ECO:0000313" key="2">
    <source>
        <dbReference type="EMBL" id="OZM58136.1"/>
    </source>
</evidence>
<keyword evidence="1" id="KW-1133">Transmembrane helix</keyword>
<dbReference type="EMBL" id="NPIA01000001">
    <property type="protein sequence ID" value="OZM58136.1"/>
    <property type="molecule type" value="Genomic_DNA"/>
</dbReference>
<sequence length="69" mass="7250">MMNKLKGLVFEEKGQGMTEYGLVLGVIAVGVVALLATLRDEIMTMFNEVINNVTNRDTGGTATTSGTGA</sequence>
<keyword evidence="1" id="KW-0812">Transmembrane</keyword>
<proteinExistence type="predicted"/>
<evidence type="ECO:0000256" key="1">
    <source>
        <dbReference type="SAM" id="Phobius"/>
    </source>
</evidence>
<accession>A0A263BY99</accession>
<feature type="transmembrane region" description="Helical" evidence="1">
    <location>
        <begin position="20"/>
        <end position="38"/>
    </location>
</feature>
<gene>
    <name evidence="2" type="ORF">CIB95_00725</name>
</gene>
<dbReference type="Proteomes" id="UP000217083">
    <property type="component" value="Unassembled WGS sequence"/>
</dbReference>
<reference evidence="2 3" key="2">
    <citation type="submission" date="2017-09" db="EMBL/GenBank/DDBJ databases">
        <title>Bacillus patelloidae sp. nov., isolated from the intestinal tract of a marine limpet.</title>
        <authorList>
            <person name="Liu R."/>
            <person name="Dong C."/>
            <person name="Shao Z."/>
        </authorList>
    </citation>
    <scope>NUCLEOTIDE SEQUENCE [LARGE SCALE GENOMIC DNA]</scope>
    <source>
        <strain evidence="2 3">SA5d-4</strain>
    </source>
</reference>
<dbReference type="AlphaFoldDB" id="A0A263BY99"/>
<evidence type="ECO:0000313" key="3">
    <source>
        <dbReference type="Proteomes" id="UP000217083"/>
    </source>
</evidence>
<dbReference type="RefSeq" id="WP_094920542.1">
    <property type="nucleotide sequence ID" value="NZ_NPIA01000001.1"/>
</dbReference>
<organism evidence="2 3">
    <name type="scientific">Lottiidibacillus patelloidae</name>
    <dbReference type="NCBI Taxonomy" id="2670334"/>
    <lineage>
        <taxon>Bacteria</taxon>
        <taxon>Bacillati</taxon>
        <taxon>Bacillota</taxon>
        <taxon>Bacilli</taxon>
        <taxon>Bacillales</taxon>
        <taxon>Bacillaceae</taxon>
        <taxon>Lottiidibacillus</taxon>
    </lineage>
</organism>
<keyword evidence="1" id="KW-0472">Membrane</keyword>
<comment type="caution">
    <text evidence="2">The sequence shown here is derived from an EMBL/GenBank/DDBJ whole genome shotgun (WGS) entry which is preliminary data.</text>
</comment>
<keyword evidence="3" id="KW-1185">Reference proteome</keyword>